<organism evidence="1 2">
    <name type="scientific">Elongatibacter sediminis</name>
    <dbReference type="NCBI Taxonomy" id="3119006"/>
    <lineage>
        <taxon>Bacteria</taxon>
        <taxon>Pseudomonadati</taxon>
        <taxon>Pseudomonadota</taxon>
        <taxon>Gammaproteobacteria</taxon>
        <taxon>Chromatiales</taxon>
        <taxon>Wenzhouxiangellaceae</taxon>
        <taxon>Elongatibacter</taxon>
    </lineage>
</organism>
<keyword evidence="2" id="KW-1185">Reference proteome</keyword>
<evidence type="ECO:0000313" key="1">
    <source>
        <dbReference type="EMBL" id="MEJ8568663.1"/>
    </source>
</evidence>
<dbReference type="AlphaFoldDB" id="A0AAW9RIJ1"/>
<reference evidence="1 2" key="1">
    <citation type="submission" date="2024-02" db="EMBL/GenBank/DDBJ databases">
        <title>A novel Wenzhouxiangellaceae bacterium, isolated from coastal sediments.</title>
        <authorList>
            <person name="Du Z.-J."/>
            <person name="Ye Y.-Q."/>
            <person name="Zhang X.-Y."/>
        </authorList>
    </citation>
    <scope>NUCLEOTIDE SEQUENCE [LARGE SCALE GENOMIC DNA]</scope>
    <source>
        <strain evidence="1 2">CH-27</strain>
    </source>
</reference>
<dbReference type="EMBL" id="JAZHOG010000009">
    <property type="protein sequence ID" value="MEJ8568663.1"/>
    <property type="molecule type" value="Genomic_DNA"/>
</dbReference>
<dbReference type="Proteomes" id="UP001359886">
    <property type="component" value="Unassembled WGS sequence"/>
</dbReference>
<proteinExistence type="predicted"/>
<name>A0AAW9RIJ1_9GAMM</name>
<accession>A0AAW9RIJ1</accession>
<evidence type="ECO:0000313" key="2">
    <source>
        <dbReference type="Proteomes" id="UP001359886"/>
    </source>
</evidence>
<comment type="caution">
    <text evidence="1">The sequence shown here is derived from an EMBL/GenBank/DDBJ whole genome shotgun (WGS) entry which is preliminary data.</text>
</comment>
<gene>
    <name evidence="1" type="ORF">V3330_13605</name>
</gene>
<sequence>MRMWLLLILLVCVSGALYLGFGSHEYSERSSEIVSQLENL</sequence>
<protein>
    <submittedName>
        <fullName evidence="1">Uncharacterized protein</fullName>
    </submittedName>
</protein>
<dbReference type="RefSeq" id="WP_354695986.1">
    <property type="nucleotide sequence ID" value="NZ_JAZHOG010000009.1"/>
</dbReference>